<dbReference type="GO" id="GO:0003677">
    <property type="term" value="F:DNA binding"/>
    <property type="evidence" value="ECO:0007669"/>
    <property type="project" value="UniProtKB-KW"/>
</dbReference>
<dbReference type="InterPro" id="IPR001387">
    <property type="entry name" value="Cro/C1-type_HTH"/>
</dbReference>
<dbReference type="SUPFAM" id="SSF51306">
    <property type="entry name" value="LexA/Signal peptidase"/>
    <property type="match status" value="1"/>
</dbReference>
<evidence type="ECO:0000259" key="4">
    <source>
        <dbReference type="PROSITE" id="PS50943"/>
    </source>
</evidence>
<dbReference type="CDD" id="cd00093">
    <property type="entry name" value="HTH_XRE"/>
    <property type="match status" value="1"/>
</dbReference>
<evidence type="ECO:0000256" key="1">
    <source>
        <dbReference type="ARBA" id="ARBA00023015"/>
    </source>
</evidence>
<evidence type="ECO:0000256" key="2">
    <source>
        <dbReference type="ARBA" id="ARBA00023125"/>
    </source>
</evidence>
<dbReference type="SUPFAM" id="SSF47413">
    <property type="entry name" value="lambda repressor-like DNA-binding domains"/>
    <property type="match status" value="1"/>
</dbReference>
<sequence>MSFAARFKARRLELGKTQTQVAEEAGVSQQSIESIESGRTKKSRNLVQLARVLGCSPEWLLNGEDIVPLADINVRKVPILSYIQAGALTEASPISQFDGDMEYLITELDLSTAAFALRIRGDSMEPEFKEGDLVVIDPEVQPYPGEFVVAKNGSHEATFKKYRPLGIGPAGHTSFELVPLNPDHATLRTTETPLTIVGTMVEHRIYRRKR</sequence>
<organism evidence="5">
    <name type="scientific">Serratia marcescens</name>
    <dbReference type="NCBI Taxonomy" id="615"/>
    <lineage>
        <taxon>Bacteria</taxon>
        <taxon>Pseudomonadati</taxon>
        <taxon>Pseudomonadota</taxon>
        <taxon>Gammaproteobacteria</taxon>
        <taxon>Enterobacterales</taxon>
        <taxon>Yersiniaceae</taxon>
        <taxon>Serratia</taxon>
    </lineage>
</organism>
<gene>
    <name evidence="5" type="ORF">PWN146_02152</name>
</gene>
<proteinExistence type="predicted"/>
<dbReference type="Pfam" id="PF00717">
    <property type="entry name" value="Peptidase_S24"/>
    <property type="match status" value="1"/>
</dbReference>
<dbReference type="AlphaFoldDB" id="A0A1C3HEI5"/>
<keyword evidence="1" id="KW-0805">Transcription regulation</keyword>
<dbReference type="PANTHER" id="PTHR40661:SF3">
    <property type="entry name" value="FELS-1 PROPHAGE TRANSCRIPTIONAL REGULATOR"/>
    <property type="match status" value="1"/>
</dbReference>
<reference evidence="5" key="1">
    <citation type="submission" date="2016-05" db="EMBL/GenBank/DDBJ databases">
        <authorList>
            <person name="Cock P.J.A."/>
            <person name="Cock P.J.A."/>
        </authorList>
    </citation>
    <scope>NUCLEOTIDE SEQUENCE</scope>
    <source>
        <strain evidence="5">PWN146_assembly</strain>
    </source>
</reference>
<dbReference type="RefSeq" id="WP_197789123.1">
    <property type="nucleotide sequence ID" value="NZ_JAXAEM010000001.1"/>
</dbReference>
<keyword evidence="3" id="KW-0804">Transcription</keyword>
<dbReference type="InterPro" id="IPR036286">
    <property type="entry name" value="LexA/Signal_pep-like_sf"/>
</dbReference>
<dbReference type="PANTHER" id="PTHR40661">
    <property type="match status" value="1"/>
</dbReference>
<dbReference type="EMBL" id="LT575490">
    <property type="protein sequence ID" value="SAY43461.1"/>
    <property type="molecule type" value="Genomic_DNA"/>
</dbReference>
<dbReference type="CDD" id="cd06529">
    <property type="entry name" value="S24_LexA-like"/>
    <property type="match status" value="1"/>
</dbReference>
<accession>A0A1C3HEI5</accession>
<keyword evidence="2" id="KW-0238">DNA-binding</keyword>
<dbReference type="Gene3D" id="1.10.260.40">
    <property type="entry name" value="lambda repressor-like DNA-binding domains"/>
    <property type="match status" value="1"/>
</dbReference>
<dbReference type="Pfam" id="PF01381">
    <property type="entry name" value="HTH_3"/>
    <property type="match status" value="1"/>
</dbReference>
<dbReference type="Gene3D" id="2.10.109.10">
    <property type="entry name" value="Umud Fragment, subunit A"/>
    <property type="match status" value="1"/>
</dbReference>
<dbReference type="InterPro" id="IPR039418">
    <property type="entry name" value="LexA-like"/>
</dbReference>
<evidence type="ECO:0000313" key="5">
    <source>
        <dbReference type="EMBL" id="SAY43461.1"/>
    </source>
</evidence>
<name>A0A1C3HEI5_SERMA</name>
<protein>
    <submittedName>
        <fullName evidence="5">Putative HTH-type transcriptional regulator</fullName>
    </submittedName>
</protein>
<evidence type="ECO:0000256" key="3">
    <source>
        <dbReference type="ARBA" id="ARBA00023163"/>
    </source>
</evidence>
<dbReference type="InterPro" id="IPR015927">
    <property type="entry name" value="Peptidase_S24_S26A/B/C"/>
</dbReference>
<feature type="domain" description="HTH cro/C1-type" evidence="4">
    <location>
        <begin position="7"/>
        <end position="60"/>
    </location>
</feature>
<dbReference type="SMART" id="SM00530">
    <property type="entry name" value="HTH_XRE"/>
    <property type="match status" value="1"/>
</dbReference>
<dbReference type="InterPro" id="IPR010982">
    <property type="entry name" value="Lambda_DNA-bd_dom_sf"/>
</dbReference>
<dbReference type="PROSITE" id="PS50943">
    <property type="entry name" value="HTH_CROC1"/>
    <property type="match status" value="1"/>
</dbReference>